<accession>A0AA43TME1</accession>
<sequence>MKNILNFTKRIFFYIQRKIFIKTISAKNNIKIEGNINLINIPIIDIKPNSSLLIENNVTLNSNNNGYHINMHSPVKLMADRDGAVIKIGQNTRINGTCIHAYKSISIGRNCLIAANCQIIDGNGHDLSFPDVENRINTKGNAKEITIEDNVWIGANTFVLPGVRIGMGSVISANSVVKDDIPSMVIAGGNPAVIIKKYSIIND</sequence>
<dbReference type="AlphaFoldDB" id="A0AA43TME1"/>
<evidence type="ECO:0000313" key="1">
    <source>
        <dbReference type="EMBL" id="MDI1232162.1"/>
    </source>
</evidence>
<dbReference type="PANTHER" id="PTHR23416:SF78">
    <property type="entry name" value="LIPOPOLYSACCHARIDE BIOSYNTHESIS O-ACETYL TRANSFERASE WBBJ-RELATED"/>
    <property type="match status" value="1"/>
</dbReference>
<dbReference type="Gene3D" id="2.160.10.10">
    <property type="entry name" value="Hexapeptide repeat proteins"/>
    <property type="match status" value="1"/>
</dbReference>
<keyword evidence="1" id="KW-0808">Transferase</keyword>
<protein>
    <submittedName>
        <fullName evidence="1">Acyltransferase</fullName>
    </submittedName>
</protein>
<dbReference type="Pfam" id="PF14602">
    <property type="entry name" value="Hexapep_2"/>
    <property type="match status" value="1"/>
</dbReference>
<dbReference type="PANTHER" id="PTHR23416">
    <property type="entry name" value="SIALIC ACID SYNTHASE-RELATED"/>
    <property type="match status" value="1"/>
</dbReference>
<name>A0AA43TME1_9GAMM</name>
<organism evidence="1 2">
    <name type="scientific">Candidatus Methylobacter titanis</name>
    <dbReference type="NCBI Taxonomy" id="3053457"/>
    <lineage>
        <taxon>Bacteria</taxon>
        <taxon>Pseudomonadati</taxon>
        <taxon>Pseudomonadota</taxon>
        <taxon>Gammaproteobacteria</taxon>
        <taxon>Methylococcales</taxon>
        <taxon>Methylococcaceae</taxon>
        <taxon>Methylobacter</taxon>
    </lineage>
</organism>
<dbReference type="SUPFAM" id="SSF51161">
    <property type="entry name" value="Trimeric LpxA-like enzymes"/>
    <property type="match status" value="1"/>
</dbReference>
<dbReference type="InterPro" id="IPR051159">
    <property type="entry name" value="Hexapeptide_acetyltransf"/>
</dbReference>
<keyword evidence="1" id="KW-0012">Acyltransferase</keyword>
<dbReference type="Pfam" id="PF00132">
    <property type="entry name" value="Hexapep"/>
    <property type="match status" value="1"/>
</dbReference>
<keyword evidence="2" id="KW-1185">Reference proteome</keyword>
<dbReference type="Proteomes" id="UP001160519">
    <property type="component" value="Unassembled WGS sequence"/>
</dbReference>
<dbReference type="InterPro" id="IPR011004">
    <property type="entry name" value="Trimer_LpxA-like_sf"/>
</dbReference>
<dbReference type="CDD" id="cd04647">
    <property type="entry name" value="LbH_MAT_like"/>
    <property type="match status" value="1"/>
</dbReference>
<reference evidence="1" key="1">
    <citation type="submission" date="2023-01" db="EMBL/GenBank/DDBJ databases">
        <title>Biogeochemical cycle of methane in antarctic sediments.</title>
        <authorList>
            <person name="Roldan D.M."/>
            <person name="Menes R.J."/>
        </authorList>
    </citation>
    <scope>NUCLEOTIDE SEQUENCE [LARGE SCALE GENOMIC DNA]</scope>
    <source>
        <strain evidence="1">K-2018 MAG008</strain>
    </source>
</reference>
<dbReference type="EMBL" id="JAQSDF010000063">
    <property type="protein sequence ID" value="MDI1232162.1"/>
    <property type="molecule type" value="Genomic_DNA"/>
</dbReference>
<gene>
    <name evidence="1" type="ORF">PSU93_13530</name>
</gene>
<proteinExistence type="predicted"/>
<dbReference type="GO" id="GO:0016746">
    <property type="term" value="F:acyltransferase activity"/>
    <property type="evidence" value="ECO:0007669"/>
    <property type="project" value="UniProtKB-KW"/>
</dbReference>
<evidence type="ECO:0000313" key="2">
    <source>
        <dbReference type="Proteomes" id="UP001160519"/>
    </source>
</evidence>
<dbReference type="InterPro" id="IPR001451">
    <property type="entry name" value="Hexapep"/>
</dbReference>
<comment type="caution">
    <text evidence="1">The sequence shown here is derived from an EMBL/GenBank/DDBJ whole genome shotgun (WGS) entry which is preliminary data.</text>
</comment>